<dbReference type="Proteomes" id="UP000297014">
    <property type="component" value="Unassembled WGS sequence"/>
</dbReference>
<gene>
    <name evidence="1" type="ORF">AJ85_07875</name>
</gene>
<evidence type="ECO:0000313" key="1">
    <source>
        <dbReference type="EMBL" id="THG90976.1"/>
    </source>
</evidence>
<organism evidence="1 2">
    <name type="scientific">Alkalihalobacillus alcalophilus ATCC 27647 = CGMCC 1.3604</name>
    <dbReference type="NCBI Taxonomy" id="1218173"/>
    <lineage>
        <taxon>Bacteria</taxon>
        <taxon>Bacillati</taxon>
        <taxon>Bacillota</taxon>
        <taxon>Bacilli</taxon>
        <taxon>Bacillales</taxon>
        <taxon>Bacillaceae</taxon>
        <taxon>Alkalihalobacillus</taxon>
    </lineage>
</organism>
<sequence length="51" mass="5867">MIAFFLVLIALFFCLFAFSLLWGNRIIEGIEARSGKEADEMLQIIEAKMKK</sequence>
<proteinExistence type="predicted"/>
<protein>
    <submittedName>
        <fullName evidence="1">Uncharacterized protein</fullName>
    </submittedName>
</protein>
<dbReference type="RefSeq" id="WP_160173399.1">
    <property type="nucleotide sequence ID" value="NZ_ALPT02000030.1"/>
</dbReference>
<accession>A0A4S4K066</accession>
<dbReference type="EMBL" id="JALP01000099">
    <property type="protein sequence ID" value="THG90976.1"/>
    <property type="molecule type" value="Genomic_DNA"/>
</dbReference>
<name>A0A4S4K066_ALKAL</name>
<reference evidence="1 2" key="1">
    <citation type="submission" date="2014-01" db="EMBL/GenBank/DDBJ databases">
        <title>Draft genome sequencing of Bacillus alcalophilus CGMCC 1.3604.</title>
        <authorList>
            <person name="Yang J."/>
            <person name="Diao L."/>
            <person name="Yang S."/>
        </authorList>
    </citation>
    <scope>NUCLEOTIDE SEQUENCE [LARGE SCALE GENOMIC DNA]</scope>
    <source>
        <strain evidence="1 2">CGMCC 1.3604</strain>
    </source>
</reference>
<dbReference type="AlphaFoldDB" id="A0A4S4K066"/>
<comment type="caution">
    <text evidence="1">The sequence shown here is derived from an EMBL/GenBank/DDBJ whole genome shotgun (WGS) entry which is preliminary data.</text>
</comment>
<evidence type="ECO:0000313" key="2">
    <source>
        <dbReference type="Proteomes" id="UP000297014"/>
    </source>
</evidence>